<dbReference type="AlphaFoldDB" id="A0A1F7W7I8"/>
<proteinExistence type="predicted"/>
<evidence type="ECO:0000313" key="2">
    <source>
        <dbReference type="Proteomes" id="UP000176501"/>
    </source>
</evidence>
<gene>
    <name evidence="1" type="ORF">A2304_00980</name>
</gene>
<sequence length="64" mass="7154">MADKRTYAQRAETIKRAVSKRRKNVRTPAIEYLGGRGQNCILICANCHREAHAGITQLPAETSE</sequence>
<dbReference type="EMBL" id="MGFE01000016">
    <property type="protein sequence ID" value="OGL98739.1"/>
    <property type="molecule type" value="Genomic_DNA"/>
</dbReference>
<organism evidence="1 2">
    <name type="scientific">Candidatus Uhrbacteria bacterium RIFOXYB2_FULL_57_15</name>
    <dbReference type="NCBI Taxonomy" id="1802422"/>
    <lineage>
        <taxon>Bacteria</taxon>
        <taxon>Candidatus Uhriibacteriota</taxon>
    </lineage>
</organism>
<dbReference type="Proteomes" id="UP000176501">
    <property type="component" value="Unassembled WGS sequence"/>
</dbReference>
<protein>
    <recommendedName>
        <fullName evidence="3">HNH domain-containing protein</fullName>
    </recommendedName>
</protein>
<evidence type="ECO:0008006" key="3">
    <source>
        <dbReference type="Google" id="ProtNLM"/>
    </source>
</evidence>
<name>A0A1F7W7I8_9BACT</name>
<evidence type="ECO:0000313" key="1">
    <source>
        <dbReference type="EMBL" id="OGL98739.1"/>
    </source>
</evidence>
<accession>A0A1F7W7I8</accession>
<comment type="caution">
    <text evidence="1">The sequence shown here is derived from an EMBL/GenBank/DDBJ whole genome shotgun (WGS) entry which is preliminary data.</text>
</comment>
<reference evidence="1 2" key="1">
    <citation type="journal article" date="2016" name="Nat. Commun.">
        <title>Thousands of microbial genomes shed light on interconnected biogeochemical processes in an aquifer system.</title>
        <authorList>
            <person name="Anantharaman K."/>
            <person name="Brown C.T."/>
            <person name="Hug L.A."/>
            <person name="Sharon I."/>
            <person name="Castelle C.J."/>
            <person name="Probst A.J."/>
            <person name="Thomas B.C."/>
            <person name="Singh A."/>
            <person name="Wilkins M.J."/>
            <person name="Karaoz U."/>
            <person name="Brodie E.L."/>
            <person name="Williams K.H."/>
            <person name="Hubbard S.S."/>
            <person name="Banfield J.F."/>
        </authorList>
    </citation>
    <scope>NUCLEOTIDE SEQUENCE [LARGE SCALE GENOMIC DNA]</scope>
</reference>